<dbReference type="PANTHER" id="PTHR10836">
    <property type="entry name" value="GLYCERALDEHYDE 3-PHOSPHATE DEHYDROGENASE"/>
    <property type="match status" value="1"/>
</dbReference>
<evidence type="ECO:0000256" key="9">
    <source>
        <dbReference type="ARBA" id="ARBA00022679"/>
    </source>
</evidence>
<keyword evidence="13" id="KW-0560">Oxidoreductase</keyword>
<evidence type="ECO:0000256" key="1">
    <source>
        <dbReference type="ARBA" id="ARBA00004123"/>
    </source>
</evidence>
<keyword evidence="8" id="KW-0963">Cytoplasm</keyword>
<dbReference type="EMBL" id="JAGFMF010011501">
    <property type="protein sequence ID" value="KAG8520958.1"/>
    <property type="molecule type" value="Genomic_DNA"/>
</dbReference>
<dbReference type="GO" id="GO:0006096">
    <property type="term" value="P:glycolytic process"/>
    <property type="evidence" value="ECO:0007669"/>
    <property type="project" value="UniProtKB-KW"/>
</dbReference>
<evidence type="ECO:0000256" key="19">
    <source>
        <dbReference type="ARBA" id="ARBA00046997"/>
    </source>
</evidence>
<comment type="subunit">
    <text evidence="19">Homotetramer. Interacts with TPPP; the interaction is direct. Interacts (when S-nitrosylated) with SIAH1; leading to nuclear translocation. Interacts with RILPL1/GOSPEL, leading to prevent the interaction between GAPDH and SIAH1 and prevent nuclear translocation. Interacts with CHP1; the interaction increases the binding of CHP1 with microtubules. Associates with microtubules. Interacts with EIF1AD, USP25, PRKCI and WARS1. Interacts with phosphorylated RPL13A; inhibited by oxidatively-modified low-densitity lipoprotein (LDL(ox)). Component of the GAIT complex. Interacts with FKBP6; leading to inhibit GAPDH catalytic activity. Interacts with TRAF2, promoting TRAF2 ubiquitination. Interacts with TRAF3, promoting TRAF3 ubiquitination.</text>
</comment>
<dbReference type="SUPFAM" id="SSF51735">
    <property type="entry name" value="NAD(P)-binding Rossmann-fold domains"/>
    <property type="match status" value="1"/>
</dbReference>
<dbReference type="GO" id="GO:0006417">
    <property type="term" value="P:regulation of translation"/>
    <property type="evidence" value="ECO:0007669"/>
    <property type="project" value="UniProtKB-KW"/>
</dbReference>
<evidence type="ECO:0000256" key="7">
    <source>
        <dbReference type="ARBA" id="ARBA00021022"/>
    </source>
</evidence>
<comment type="pathway">
    <text evidence="4">Carbohydrate degradation; glycolysis; pyruvate from D-glyceraldehyde 3-phosphate: step 1/5.</text>
</comment>
<evidence type="ECO:0000256" key="2">
    <source>
        <dbReference type="ARBA" id="ARBA00004245"/>
    </source>
</evidence>
<name>A0A8J6DWJ7_GALPY</name>
<comment type="subcellular location">
    <subcellularLocation>
        <location evidence="2">Cytoplasm</location>
        <location evidence="2">Cytoskeleton</location>
    </subcellularLocation>
    <subcellularLocation>
        <location evidence="3">Cytoplasm</location>
        <location evidence="3">Cytosol</location>
    </subcellularLocation>
    <subcellularLocation>
        <location evidence="1">Nucleus</location>
    </subcellularLocation>
</comment>
<dbReference type="InterPro" id="IPR036291">
    <property type="entry name" value="NAD(P)-bd_dom_sf"/>
</dbReference>
<evidence type="ECO:0000313" key="23">
    <source>
        <dbReference type="EMBL" id="KAG8520958.1"/>
    </source>
</evidence>
<keyword evidence="14" id="KW-0520">NAD</keyword>
<evidence type="ECO:0000256" key="12">
    <source>
        <dbReference type="ARBA" id="ARBA00022845"/>
    </source>
</evidence>
<comment type="catalytic activity">
    <reaction evidence="20">
        <text>D-glyceraldehyde 3-phosphate + phosphate + NAD(+) = (2R)-3-phospho-glyceroyl phosphate + NADH + H(+)</text>
        <dbReference type="Rhea" id="RHEA:10300"/>
        <dbReference type="ChEBI" id="CHEBI:15378"/>
        <dbReference type="ChEBI" id="CHEBI:43474"/>
        <dbReference type="ChEBI" id="CHEBI:57540"/>
        <dbReference type="ChEBI" id="CHEBI:57604"/>
        <dbReference type="ChEBI" id="CHEBI:57945"/>
        <dbReference type="ChEBI" id="CHEBI:59776"/>
        <dbReference type="EC" id="1.2.1.12"/>
    </reaction>
</comment>
<evidence type="ECO:0000256" key="13">
    <source>
        <dbReference type="ARBA" id="ARBA00023002"/>
    </source>
</evidence>
<evidence type="ECO:0000256" key="6">
    <source>
        <dbReference type="ARBA" id="ARBA00013119"/>
    </source>
</evidence>
<keyword evidence="24" id="KW-1185">Reference proteome</keyword>
<dbReference type="Pfam" id="PF02800">
    <property type="entry name" value="Gp_dh_C"/>
    <property type="match status" value="1"/>
</dbReference>
<evidence type="ECO:0000256" key="15">
    <source>
        <dbReference type="ARBA" id="ARBA00023152"/>
    </source>
</evidence>
<evidence type="ECO:0000256" key="14">
    <source>
        <dbReference type="ARBA" id="ARBA00023027"/>
    </source>
</evidence>
<dbReference type="PANTHER" id="PTHR10836:SF111">
    <property type="entry name" value="GLYCERALDEHYDE-3-PHOSPHATE DEHYDROGENASE"/>
    <property type="match status" value="1"/>
</dbReference>
<dbReference type="EC" id="1.2.1.12" evidence="6"/>
<evidence type="ECO:0000259" key="22">
    <source>
        <dbReference type="Pfam" id="PF02800"/>
    </source>
</evidence>
<dbReference type="AlphaFoldDB" id="A0A8J6DWJ7"/>
<comment type="similarity">
    <text evidence="5">Belongs to the glyceraldehyde-3-phosphate dehydrogenase family.</text>
</comment>
<dbReference type="GO" id="GO:0005634">
    <property type="term" value="C:nucleus"/>
    <property type="evidence" value="ECO:0007669"/>
    <property type="project" value="UniProtKB-SubCell"/>
</dbReference>
<keyword evidence="15" id="KW-0324">Glycolysis</keyword>
<keyword evidence="10" id="KW-0053">Apoptosis</keyword>
<keyword evidence="11" id="KW-0702">S-nitrosylation</keyword>
<evidence type="ECO:0000256" key="18">
    <source>
        <dbReference type="ARBA" id="ARBA00031890"/>
    </source>
</evidence>
<evidence type="ECO:0000256" key="4">
    <source>
        <dbReference type="ARBA" id="ARBA00004869"/>
    </source>
</evidence>
<dbReference type="GO" id="GO:0016740">
    <property type="term" value="F:transferase activity"/>
    <property type="evidence" value="ECO:0007669"/>
    <property type="project" value="UniProtKB-KW"/>
</dbReference>
<evidence type="ECO:0000256" key="5">
    <source>
        <dbReference type="ARBA" id="ARBA00007406"/>
    </source>
</evidence>
<dbReference type="GO" id="GO:0005856">
    <property type="term" value="C:cytoskeleton"/>
    <property type="evidence" value="ECO:0007669"/>
    <property type="project" value="UniProtKB-SubCell"/>
</dbReference>
<dbReference type="Proteomes" id="UP000700334">
    <property type="component" value="Unassembled WGS sequence"/>
</dbReference>
<accession>A0A8J6DWJ7</accession>
<dbReference type="InterPro" id="IPR020829">
    <property type="entry name" value="GlycerAld_3-P_DH_cat"/>
</dbReference>
<keyword evidence="9" id="KW-0808">Transferase</keyword>
<evidence type="ECO:0000256" key="17">
    <source>
        <dbReference type="ARBA" id="ARBA00023242"/>
    </source>
</evidence>
<dbReference type="Gene3D" id="3.30.360.10">
    <property type="entry name" value="Dihydrodipicolinate Reductase, domain 2"/>
    <property type="match status" value="1"/>
</dbReference>
<dbReference type="Gene3D" id="3.40.50.720">
    <property type="entry name" value="NAD(P)-binding Rossmann-like Domain"/>
    <property type="match status" value="1"/>
</dbReference>
<proteinExistence type="inferred from homology"/>
<organism evidence="23 24">
    <name type="scientific">Galemys pyrenaicus</name>
    <name type="common">Iberian desman</name>
    <name type="synonym">Pyrenean desman</name>
    <dbReference type="NCBI Taxonomy" id="202257"/>
    <lineage>
        <taxon>Eukaryota</taxon>
        <taxon>Metazoa</taxon>
        <taxon>Chordata</taxon>
        <taxon>Craniata</taxon>
        <taxon>Vertebrata</taxon>
        <taxon>Euteleostomi</taxon>
        <taxon>Mammalia</taxon>
        <taxon>Eutheria</taxon>
        <taxon>Laurasiatheria</taxon>
        <taxon>Eulipotyphla</taxon>
        <taxon>Talpidae</taxon>
        <taxon>Galemys</taxon>
    </lineage>
</organism>
<comment type="catalytic activity">
    <reaction evidence="21">
        <text>S-nitroso-L-cysteinyl-[GAPDH] + L-cysteinyl-[protein] = L-cysteinyl-[GAPDH] + S-nitroso-L-cysteinyl-[protein]</text>
        <dbReference type="Rhea" id="RHEA:66684"/>
        <dbReference type="Rhea" id="RHEA-COMP:10131"/>
        <dbReference type="Rhea" id="RHEA-COMP:17089"/>
        <dbReference type="Rhea" id="RHEA-COMP:17090"/>
        <dbReference type="Rhea" id="RHEA-COMP:17091"/>
        <dbReference type="ChEBI" id="CHEBI:29950"/>
        <dbReference type="ChEBI" id="CHEBI:149494"/>
    </reaction>
    <physiologicalReaction direction="left-to-right" evidence="21">
        <dbReference type="Rhea" id="RHEA:66685"/>
    </physiologicalReaction>
</comment>
<evidence type="ECO:0000313" key="24">
    <source>
        <dbReference type="Proteomes" id="UP000700334"/>
    </source>
</evidence>
<feature type="domain" description="Glyceraldehyde 3-phosphate dehydrogenase catalytic" evidence="22">
    <location>
        <begin position="76"/>
        <end position="127"/>
    </location>
</feature>
<dbReference type="GO" id="GO:0005829">
    <property type="term" value="C:cytosol"/>
    <property type="evidence" value="ECO:0007669"/>
    <property type="project" value="UniProtKB-SubCell"/>
</dbReference>
<evidence type="ECO:0000256" key="3">
    <source>
        <dbReference type="ARBA" id="ARBA00004514"/>
    </source>
</evidence>
<dbReference type="InterPro" id="IPR020831">
    <property type="entry name" value="GlycerAld/Erythrose_P_DH"/>
</dbReference>
<sequence>MVESISVFTALEKTGAHLKCGIKWFIISATFTDAAMSVMDLNHKKCGNSLKIVSNSPHQALDPSAEVIKRAPWRDNMDGPSGKLACNGHGAAQNSILTSTGVAKATDKVIPELIGKLTSMAFHVPTLMSQARI</sequence>
<dbReference type="GO" id="GO:0004365">
    <property type="term" value="F:glyceraldehyde-3-phosphate dehydrogenase (NAD+) (phosphorylating) activity"/>
    <property type="evidence" value="ECO:0007669"/>
    <property type="project" value="UniProtKB-EC"/>
</dbReference>
<evidence type="ECO:0000256" key="10">
    <source>
        <dbReference type="ARBA" id="ARBA00022703"/>
    </source>
</evidence>
<keyword evidence="16" id="KW-0206">Cytoskeleton</keyword>
<protein>
    <recommendedName>
        <fullName evidence="7">Glyceraldehyde-3-phosphate dehydrogenase</fullName>
        <ecNumber evidence="6">1.2.1.12</ecNumber>
    </recommendedName>
    <alternativeName>
        <fullName evidence="18">Peptidyl-cysteine S-nitrosylase GAPDH</fullName>
    </alternativeName>
</protein>
<evidence type="ECO:0000256" key="8">
    <source>
        <dbReference type="ARBA" id="ARBA00022490"/>
    </source>
</evidence>
<dbReference type="GO" id="GO:0006915">
    <property type="term" value="P:apoptotic process"/>
    <property type="evidence" value="ECO:0007669"/>
    <property type="project" value="UniProtKB-KW"/>
</dbReference>
<keyword evidence="12" id="KW-0810">Translation regulation</keyword>
<reference evidence="23" key="1">
    <citation type="journal article" date="2021" name="Evol. Appl.">
        <title>The genome of the Pyrenean desman and the effects of bottlenecks and inbreeding on the genomic landscape of an endangered species.</title>
        <authorList>
            <person name="Escoda L."/>
            <person name="Castresana J."/>
        </authorList>
    </citation>
    <scope>NUCLEOTIDE SEQUENCE</scope>
    <source>
        <strain evidence="23">IBE-C5619</strain>
    </source>
</reference>
<dbReference type="SUPFAM" id="SSF55347">
    <property type="entry name" value="Glyceraldehyde-3-phosphate dehydrogenase-like, C-terminal domain"/>
    <property type="match status" value="1"/>
</dbReference>
<gene>
    <name evidence="23" type="ORF">J0S82_014078</name>
</gene>
<keyword evidence="17" id="KW-0539">Nucleus</keyword>
<evidence type="ECO:0000256" key="20">
    <source>
        <dbReference type="ARBA" id="ARBA00047698"/>
    </source>
</evidence>
<evidence type="ECO:0000256" key="16">
    <source>
        <dbReference type="ARBA" id="ARBA00023212"/>
    </source>
</evidence>
<evidence type="ECO:0000256" key="21">
    <source>
        <dbReference type="ARBA" id="ARBA00048005"/>
    </source>
</evidence>
<comment type="caution">
    <text evidence="23">The sequence shown here is derived from an EMBL/GenBank/DDBJ whole genome shotgun (WGS) entry which is preliminary data.</text>
</comment>
<evidence type="ECO:0000256" key="11">
    <source>
        <dbReference type="ARBA" id="ARBA00022799"/>
    </source>
</evidence>